<keyword evidence="1" id="KW-0560">Oxidoreductase</keyword>
<dbReference type="GO" id="GO:0005737">
    <property type="term" value="C:cytoplasm"/>
    <property type="evidence" value="ECO:0007669"/>
    <property type="project" value="TreeGrafter"/>
</dbReference>
<evidence type="ECO:0000313" key="3">
    <source>
        <dbReference type="EMBL" id="ESR23018.1"/>
    </source>
</evidence>
<protein>
    <submittedName>
        <fullName evidence="3">Aldo-keto reductase</fullName>
    </submittedName>
</protein>
<feature type="domain" description="NADP-dependent oxidoreductase" evidence="2">
    <location>
        <begin position="14"/>
        <end position="304"/>
    </location>
</feature>
<dbReference type="eggNOG" id="COG0667">
    <property type="taxonomic scope" value="Bacteria"/>
</dbReference>
<dbReference type="Pfam" id="PF00248">
    <property type="entry name" value="Aldo_ket_red"/>
    <property type="match status" value="1"/>
</dbReference>
<reference evidence="3 4" key="1">
    <citation type="journal article" date="2014" name="Genome Announc.">
        <title>Draft Genome Sequence of Lutibaculum baratangense Strain AMV1T, Isolated from a Mud Volcano in Andamans, India.</title>
        <authorList>
            <person name="Singh A."/>
            <person name="Sreenivas A."/>
            <person name="Sathyanarayana Reddy G."/>
            <person name="Pinnaka A.K."/>
            <person name="Shivaji S."/>
        </authorList>
    </citation>
    <scope>NUCLEOTIDE SEQUENCE [LARGE SCALE GENOMIC DNA]</scope>
    <source>
        <strain evidence="3 4">AMV1</strain>
    </source>
</reference>
<evidence type="ECO:0000313" key="4">
    <source>
        <dbReference type="Proteomes" id="UP000017819"/>
    </source>
</evidence>
<dbReference type="Proteomes" id="UP000017819">
    <property type="component" value="Unassembled WGS sequence"/>
</dbReference>
<keyword evidence="4" id="KW-1185">Reference proteome</keyword>
<dbReference type="InterPro" id="IPR050791">
    <property type="entry name" value="Aldo-Keto_reductase"/>
</dbReference>
<proteinExistence type="predicted"/>
<dbReference type="CDD" id="cd19076">
    <property type="entry name" value="AKR_AKR13A_13D"/>
    <property type="match status" value="1"/>
</dbReference>
<dbReference type="GO" id="GO:0016491">
    <property type="term" value="F:oxidoreductase activity"/>
    <property type="evidence" value="ECO:0007669"/>
    <property type="project" value="UniProtKB-KW"/>
</dbReference>
<comment type="caution">
    <text evidence="3">The sequence shown here is derived from an EMBL/GenBank/DDBJ whole genome shotgun (WGS) entry which is preliminary data.</text>
</comment>
<evidence type="ECO:0000256" key="1">
    <source>
        <dbReference type="ARBA" id="ARBA00023002"/>
    </source>
</evidence>
<dbReference type="SUPFAM" id="SSF51430">
    <property type="entry name" value="NAD(P)-linked oxidoreductase"/>
    <property type="match status" value="1"/>
</dbReference>
<dbReference type="PANTHER" id="PTHR43625">
    <property type="entry name" value="AFLATOXIN B1 ALDEHYDE REDUCTASE"/>
    <property type="match status" value="1"/>
</dbReference>
<dbReference type="InterPro" id="IPR023210">
    <property type="entry name" value="NADP_OxRdtase_dom"/>
</dbReference>
<dbReference type="EMBL" id="AWXZ01000039">
    <property type="protein sequence ID" value="ESR23018.1"/>
    <property type="molecule type" value="Genomic_DNA"/>
</dbReference>
<dbReference type="Gene3D" id="3.20.20.100">
    <property type="entry name" value="NADP-dependent oxidoreductase domain"/>
    <property type="match status" value="1"/>
</dbReference>
<dbReference type="STRING" id="631454.N177_3086"/>
<sequence length="326" mass="35398">MMKTRRLGPVEVPAIGLGCMSMTPIYGTPDPDEAVATIHRALEIGVTMIDTADAYNDGKNETLVGRALQGHRDKAFLATKFGNIRYPDGRREVNGSPDHVRAACEASLKRLGTDRIDLFYIHRIDPNVPIEDTVGAMADLKQEGKVVHLGLSEAAPATIRRAHATHPIAALQTEYSLWARDVEAEHIPLCRELGIGFVAYSPLGRGLLTGTIAAVDDMEENDRRRDHPRFEADNLAKNMALVEVLRDCAAREGCTPSQLAIAWVLAQGDDIVPIPGTRRRRWLEENAAAADLAPSAETLAALDRAFAPGAGAGTRYPAGQMKRVNL</sequence>
<evidence type="ECO:0000259" key="2">
    <source>
        <dbReference type="Pfam" id="PF00248"/>
    </source>
</evidence>
<accession>V4T900</accession>
<gene>
    <name evidence="3" type="ORF">N177_3086</name>
</gene>
<dbReference type="PANTHER" id="PTHR43625:SF40">
    <property type="entry name" value="ALDO-KETO REDUCTASE YAKC [NADP(+)]"/>
    <property type="match status" value="1"/>
</dbReference>
<name>V4T900_9HYPH</name>
<organism evidence="3 4">
    <name type="scientific">Lutibaculum baratangense AMV1</name>
    <dbReference type="NCBI Taxonomy" id="631454"/>
    <lineage>
        <taxon>Bacteria</taxon>
        <taxon>Pseudomonadati</taxon>
        <taxon>Pseudomonadota</taxon>
        <taxon>Alphaproteobacteria</taxon>
        <taxon>Hyphomicrobiales</taxon>
        <taxon>Tepidamorphaceae</taxon>
        <taxon>Lutibaculum</taxon>
    </lineage>
</organism>
<dbReference type="AlphaFoldDB" id="V4T900"/>
<dbReference type="InterPro" id="IPR036812">
    <property type="entry name" value="NAD(P)_OxRdtase_dom_sf"/>
</dbReference>
<dbReference type="PATRIC" id="fig|631454.5.peg.3046"/>